<dbReference type="InterPro" id="IPR036291">
    <property type="entry name" value="NAD(P)-bd_dom_sf"/>
</dbReference>
<protein>
    <submittedName>
        <fullName evidence="3">3-beta-hydroxycholanate 3-dehydrogenase (NAD(+)) 2</fullName>
        <ecNumber evidence="3">1.1.1.391</ecNumber>
    </submittedName>
</protein>
<dbReference type="EC" id="1.1.1.391" evidence="3"/>
<dbReference type="PRINTS" id="PR00080">
    <property type="entry name" value="SDRFAMILY"/>
</dbReference>
<reference evidence="3" key="1">
    <citation type="submission" date="2021-12" db="EMBL/GenBank/DDBJ databases">
        <authorList>
            <person name="Criscuolo A."/>
        </authorList>
    </citation>
    <scope>NUCLEOTIDE SEQUENCE</scope>
    <source>
        <strain evidence="3">CIP111894</strain>
    </source>
</reference>
<evidence type="ECO:0000313" key="3">
    <source>
        <dbReference type="EMBL" id="CAH1057921.1"/>
    </source>
</evidence>
<comment type="caution">
    <text evidence="3">The sequence shown here is derived from an EMBL/GenBank/DDBJ whole genome shotgun (WGS) entry which is preliminary data.</text>
</comment>
<keyword evidence="4" id="KW-1185">Reference proteome</keyword>
<dbReference type="InterPro" id="IPR020904">
    <property type="entry name" value="Sc_DH/Rdtase_CS"/>
</dbReference>
<dbReference type="PRINTS" id="PR00081">
    <property type="entry name" value="GDHRDH"/>
</dbReference>
<keyword evidence="2 3" id="KW-0560">Oxidoreductase</keyword>
<dbReference type="PROSITE" id="PS00061">
    <property type="entry name" value="ADH_SHORT"/>
    <property type="match status" value="1"/>
</dbReference>
<evidence type="ECO:0000313" key="4">
    <source>
        <dbReference type="Proteomes" id="UP000838749"/>
    </source>
</evidence>
<dbReference type="GO" id="GO:0016491">
    <property type="term" value="F:oxidoreductase activity"/>
    <property type="evidence" value="ECO:0007669"/>
    <property type="project" value="UniProtKB-KW"/>
</dbReference>
<dbReference type="CDD" id="cd05233">
    <property type="entry name" value="SDR_c"/>
    <property type="match status" value="1"/>
</dbReference>
<dbReference type="SUPFAM" id="SSF51735">
    <property type="entry name" value="NAD(P)-binding Rossmann-fold domains"/>
    <property type="match status" value="1"/>
</dbReference>
<dbReference type="PANTHER" id="PTHR24321">
    <property type="entry name" value="DEHYDROGENASES, SHORT CHAIN"/>
    <property type="match status" value="1"/>
</dbReference>
<dbReference type="Pfam" id="PF13561">
    <property type="entry name" value="adh_short_C2"/>
    <property type="match status" value="1"/>
</dbReference>
<evidence type="ECO:0000256" key="2">
    <source>
        <dbReference type="ARBA" id="ARBA00023002"/>
    </source>
</evidence>
<dbReference type="PANTHER" id="PTHR24321:SF8">
    <property type="entry name" value="ESTRADIOL 17-BETA-DEHYDROGENASE 8-RELATED"/>
    <property type="match status" value="1"/>
</dbReference>
<accession>A0ABM9BHR0</accession>
<dbReference type="EMBL" id="CAKMAB010000026">
    <property type="protein sequence ID" value="CAH1057921.1"/>
    <property type="molecule type" value="Genomic_DNA"/>
</dbReference>
<comment type="similarity">
    <text evidence="1">Belongs to the short-chain dehydrogenases/reductases (SDR) family.</text>
</comment>
<name>A0ABM9BHR0_9BACL</name>
<dbReference type="Proteomes" id="UP000838749">
    <property type="component" value="Unassembled WGS sequence"/>
</dbReference>
<organism evidence="3 4">
    <name type="scientific">Paenibacillus pseudetheri</name>
    <dbReference type="NCBI Taxonomy" id="2897682"/>
    <lineage>
        <taxon>Bacteria</taxon>
        <taxon>Bacillati</taxon>
        <taxon>Bacillota</taxon>
        <taxon>Bacilli</taxon>
        <taxon>Bacillales</taxon>
        <taxon>Paenibacillaceae</taxon>
        <taxon>Paenibacillus</taxon>
    </lineage>
</organism>
<sequence>MAQESGCIINVASIGGLEGSRAGVAYTASKHAVIGMTKNVGYQYSKLGIRCNAIAPGGVKTNIDLSNPSAFGSQKAGYGMTSMPRTGESSEIASIALFLASDASSFVNGTVITADAGWTAY</sequence>
<dbReference type="Gene3D" id="3.40.50.720">
    <property type="entry name" value="NAD(P)-binding Rossmann-like Domain"/>
    <property type="match status" value="1"/>
</dbReference>
<dbReference type="InterPro" id="IPR002347">
    <property type="entry name" value="SDR_fam"/>
</dbReference>
<evidence type="ECO:0000256" key="1">
    <source>
        <dbReference type="ARBA" id="ARBA00006484"/>
    </source>
</evidence>
<proteinExistence type="inferred from homology"/>
<gene>
    <name evidence="3" type="ORF">PAECIP111894_04094</name>
</gene>